<dbReference type="PANTHER" id="PTHR31531">
    <property type="entry name" value="E3 UBIQUITIN-PROTEIN LIGASE E3D FAMILY MEMBER"/>
    <property type="match status" value="1"/>
</dbReference>
<keyword evidence="2" id="KW-1185">Reference proteome</keyword>
<protein>
    <recommendedName>
        <fullName evidence="3">Ubiquitin-conjugating enzyme E2C-binding protein</fullName>
    </recommendedName>
</protein>
<reference evidence="1 2" key="1">
    <citation type="journal article" date="2023" name="G3 (Bethesda)">
        <title>A chromosome-level genome assembly of Zasmidium syzygii isolated from banana leaves.</title>
        <authorList>
            <person name="van Westerhoven A.C."/>
            <person name="Mehrabi R."/>
            <person name="Talebi R."/>
            <person name="Steentjes M.B.F."/>
            <person name="Corcolon B."/>
            <person name="Chong P.A."/>
            <person name="Kema G.H.J."/>
            <person name="Seidl M.F."/>
        </authorList>
    </citation>
    <scope>NUCLEOTIDE SEQUENCE [LARGE SCALE GENOMIC DNA]</scope>
    <source>
        <strain evidence="1 2">P124</strain>
    </source>
</reference>
<sequence>MTIHLYAEHLVNIRTLSLQASLSTVSNHQTKATLSADGNTLRLSHEGEVASIKLPIRVPGGHNDATLTIPAAPTKDLSFRVSLQEKSGANGLLTNGTHEDTHVIPWTATALTAETEIACKSCNAVIIRRGQVKVWKDLPSENWAEMMDFWHCHRPHVPHDHGNGALQKGYSADSRLALESGVGMVDPVDFVLTAEDCENITTSTSSSEDEALQCSSCHDLLGQTHASSGGYKLRKAHLSLSRTAQSPFVSYDAEKWLSCHLLSSIDSQGVRKFTITSTDSDNTALKLWIFTPDITVSSSEAKDAEPIRAIKILWLDSVVSPEASGNLNREALSEGELELPPSEMALLRETLVQSARLLPQSAKKFQSWNVALLPRFKSTEVESDSTTATSRPVVLEEVPDFENKEILSALTT</sequence>
<dbReference type="Pfam" id="PF09814">
    <property type="entry name" value="HECT_2"/>
    <property type="match status" value="1"/>
</dbReference>
<organism evidence="1 2">
    <name type="scientific">Zasmidium cellare</name>
    <name type="common">Wine cellar mold</name>
    <name type="synonym">Racodium cellare</name>
    <dbReference type="NCBI Taxonomy" id="395010"/>
    <lineage>
        <taxon>Eukaryota</taxon>
        <taxon>Fungi</taxon>
        <taxon>Dikarya</taxon>
        <taxon>Ascomycota</taxon>
        <taxon>Pezizomycotina</taxon>
        <taxon>Dothideomycetes</taxon>
        <taxon>Dothideomycetidae</taxon>
        <taxon>Mycosphaerellales</taxon>
        <taxon>Mycosphaerellaceae</taxon>
        <taxon>Zasmidium</taxon>
    </lineage>
</organism>
<proteinExistence type="predicted"/>
<accession>A0ABR0F2P5</accession>
<dbReference type="Proteomes" id="UP001305779">
    <property type="component" value="Unassembled WGS sequence"/>
</dbReference>
<dbReference type="PANTHER" id="PTHR31531:SF2">
    <property type="entry name" value="E3 UBIQUITIN-PROTEIN LIGASE E3D"/>
    <property type="match status" value="1"/>
</dbReference>
<comment type="caution">
    <text evidence="1">The sequence shown here is derived from an EMBL/GenBank/DDBJ whole genome shotgun (WGS) entry which is preliminary data.</text>
</comment>
<dbReference type="InterPro" id="IPR019193">
    <property type="entry name" value="UBQ-conj_enz_E2-bd_prot"/>
</dbReference>
<evidence type="ECO:0008006" key="3">
    <source>
        <dbReference type="Google" id="ProtNLM"/>
    </source>
</evidence>
<name>A0ABR0F2P5_ZASCE</name>
<evidence type="ECO:0000313" key="2">
    <source>
        <dbReference type="Proteomes" id="UP001305779"/>
    </source>
</evidence>
<gene>
    <name evidence="1" type="ORF">PRZ48_001473</name>
</gene>
<evidence type="ECO:0000313" key="1">
    <source>
        <dbReference type="EMBL" id="KAK4507738.1"/>
    </source>
</evidence>
<dbReference type="EMBL" id="JAXOVC010000001">
    <property type="protein sequence ID" value="KAK4507738.1"/>
    <property type="molecule type" value="Genomic_DNA"/>
</dbReference>